<proteinExistence type="predicted"/>
<gene>
    <name evidence="1" type="ORF">OVA965_LOCUS39269</name>
    <name evidence="2" type="ORF">TMI583_LOCUS40551</name>
</gene>
<accession>A0A8S2UFF1</accession>
<dbReference type="Proteomes" id="UP000677228">
    <property type="component" value="Unassembled WGS sequence"/>
</dbReference>
<name>A0A8S2UFF1_9BILA</name>
<protein>
    <submittedName>
        <fullName evidence="2">Uncharacterized protein</fullName>
    </submittedName>
</protein>
<sequence length="101" mass="11804">MPKSLNSDYYQPLSSTEKVDKIRRMMQRCRALINTVIVMEDYVHIDETVAAAIVRQLPFLNVVPHDDTYDELIRQYTEFMEQVAPQIEQLISNFPISIKIS</sequence>
<evidence type="ECO:0000313" key="1">
    <source>
        <dbReference type="EMBL" id="CAF1550516.1"/>
    </source>
</evidence>
<dbReference type="Proteomes" id="UP000682733">
    <property type="component" value="Unassembled WGS sequence"/>
</dbReference>
<evidence type="ECO:0000313" key="2">
    <source>
        <dbReference type="EMBL" id="CAF4340574.1"/>
    </source>
</evidence>
<organism evidence="2 3">
    <name type="scientific">Didymodactylos carnosus</name>
    <dbReference type="NCBI Taxonomy" id="1234261"/>
    <lineage>
        <taxon>Eukaryota</taxon>
        <taxon>Metazoa</taxon>
        <taxon>Spiralia</taxon>
        <taxon>Gnathifera</taxon>
        <taxon>Rotifera</taxon>
        <taxon>Eurotatoria</taxon>
        <taxon>Bdelloidea</taxon>
        <taxon>Philodinida</taxon>
        <taxon>Philodinidae</taxon>
        <taxon>Didymodactylos</taxon>
    </lineage>
</organism>
<dbReference type="AlphaFoldDB" id="A0A8S2UFF1"/>
<dbReference type="EMBL" id="CAJOBA010062800">
    <property type="protein sequence ID" value="CAF4340574.1"/>
    <property type="molecule type" value="Genomic_DNA"/>
</dbReference>
<dbReference type="EMBL" id="CAJNOK010040341">
    <property type="protein sequence ID" value="CAF1550516.1"/>
    <property type="molecule type" value="Genomic_DNA"/>
</dbReference>
<reference evidence="2" key="1">
    <citation type="submission" date="2021-02" db="EMBL/GenBank/DDBJ databases">
        <authorList>
            <person name="Nowell W R."/>
        </authorList>
    </citation>
    <scope>NUCLEOTIDE SEQUENCE</scope>
</reference>
<comment type="caution">
    <text evidence="2">The sequence shown here is derived from an EMBL/GenBank/DDBJ whole genome shotgun (WGS) entry which is preliminary data.</text>
</comment>
<evidence type="ECO:0000313" key="3">
    <source>
        <dbReference type="Proteomes" id="UP000682733"/>
    </source>
</evidence>